<evidence type="ECO:0000256" key="1">
    <source>
        <dbReference type="SAM" id="MobiDB-lite"/>
    </source>
</evidence>
<dbReference type="Proteomes" id="UP000646776">
    <property type="component" value="Unassembled WGS sequence"/>
</dbReference>
<gene>
    <name evidence="2" type="ORF">GCM10010226_76240</name>
</gene>
<reference evidence="2" key="2">
    <citation type="submission" date="2020-09" db="EMBL/GenBank/DDBJ databases">
        <authorList>
            <person name="Sun Q."/>
            <person name="Ohkuma M."/>
        </authorList>
    </citation>
    <scope>NUCLEOTIDE SEQUENCE</scope>
    <source>
        <strain evidence="2">JCM 4125</strain>
    </source>
</reference>
<organism evidence="2 3">
    <name type="scientific">Streptomyces phaeofaciens</name>
    <dbReference type="NCBI Taxonomy" id="68254"/>
    <lineage>
        <taxon>Bacteria</taxon>
        <taxon>Bacillati</taxon>
        <taxon>Actinomycetota</taxon>
        <taxon>Actinomycetes</taxon>
        <taxon>Kitasatosporales</taxon>
        <taxon>Streptomycetaceae</taxon>
        <taxon>Streptomyces</taxon>
    </lineage>
</organism>
<accession>A0A918HPS6</accession>
<protein>
    <submittedName>
        <fullName evidence="2">Uncharacterized protein</fullName>
    </submittedName>
</protein>
<reference evidence="2" key="1">
    <citation type="journal article" date="2014" name="Int. J. Syst. Evol. Microbiol.">
        <title>Complete genome sequence of Corynebacterium casei LMG S-19264T (=DSM 44701T), isolated from a smear-ripened cheese.</title>
        <authorList>
            <consortium name="US DOE Joint Genome Institute (JGI-PGF)"/>
            <person name="Walter F."/>
            <person name="Albersmeier A."/>
            <person name="Kalinowski J."/>
            <person name="Ruckert C."/>
        </authorList>
    </citation>
    <scope>NUCLEOTIDE SEQUENCE</scope>
    <source>
        <strain evidence="2">JCM 4125</strain>
    </source>
</reference>
<evidence type="ECO:0000313" key="2">
    <source>
        <dbReference type="EMBL" id="GGT86498.1"/>
    </source>
</evidence>
<sequence>MGGDRPEEEFHRVPVVAGAAAAEQGEGAGIVEEVEQLHGSVFLRGWEERTRKTPKAAPRAAFAKSCVRAVSGPPDERSTTSSGSNARTCDAPYPTRT</sequence>
<comment type="caution">
    <text evidence="2">The sequence shown here is derived from an EMBL/GenBank/DDBJ whole genome shotgun (WGS) entry which is preliminary data.</text>
</comment>
<proteinExistence type="predicted"/>
<feature type="region of interest" description="Disordered" evidence="1">
    <location>
        <begin position="68"/>
        <end position="97"/>
    </location>
</feature>
<dbReference type="EMBL" id="BMSA01000032">
    <property type="protein sequence ID" value="GGT86498.1"/>
    <property type="molecule type" value="Genomic_DNA"/>
</dbReference>
<dbReference type="AlphaFoldDB" id="A0A918HPS6"/>
<keyword evidence="3" id="KW-1185">Reference proteome</keyword>
<name>A0A918HPS6_9ACTN</name>
<evidence type="ECO:0000313" key="3">
    <source>
        <dbReference type="Proteomes" id="UP000646776"/>
    </source>
</evidence>